<reference evidence="1" key="1">
    <citation type="submission" date="2018-01" db="EMBL/GenBank/DDBJ databases">
        <title>An insight into the sialome of Amazonian anophelines.</title>
        <authorList>
            <person name="Ribeiro J.M."/>
            <person name="Scarpassa V."/>
            <person name="Calvo E."/>
        </authorList>
    </citation>
    <scope>NUCLEOTIDE SEQUENCE</scope>
    <source>
        <tissue evidence="1">Salivary glands</tissue>
    </source>
</reference>
<protein>
    <submittedName>
        <fullName evidence="1">Uncharacterized protein</fullName>
    </submittedName>
</protein>
<proteinExistence type="predicted"/>
<dbReference type="AlphaFoldDB" id="A0A2M4AXE4"/>
<accession>A0A2M4AXE4</accession>
<organism evidence="1">
    <name type="scientific">Anopheles triannulatus</name>
    <dbReference type="NCBI Taxonomy" id="58253"/>
    <lineage>
        <taxon>Eukaryota</taxon>
        <taxon>Metazoa</taxon>
        <taxon>Ecdysozoa</taxon>
        <taxon>Arthropoda</taxon>
        <taxon>Hexapoda</taxon>
        <taxon>Insecta</taxon>
        <taxon>Pterygota</taxon>
        <taxon>Neoptera</taxon>
        <taxon>Endopterygota</taxon>
        <taxon>Diptera</taxon>
        <taxon>Nematocera</taxon>
        <taxon>Culicoidea</taxon>
        <taxon>Culicidae</taxon>
        <taxon>Anophelinae</taxon>
        <taxon>Anopheles</taxon>
    </lineage>
</organism>
<dbReference type="EMBL" id="GGFK01012146">
    <property type="protein sequence ID" value="MBW45467.1"/>
    <property type="molecule type" value="Transcribed_RNA"/>
</dbReference>
<name>A0A2M4AXE4_9DIPT</name>
<sequence>MTRAPFCIILVSVYRAQEPDFGVTSSYETNQIRSIIVTVIAAVAERKHRSNNPSYKRGNFSHSWAWMGRIAAA</sequence>
<evidence type="ECO:0000313" key="1">
    <source>
        <dbReference type="EMBL" id="MBW45467.1"/>
    </source>
</evidence>